<dbReference type="RefSeq" id="WP_386103007.1">
    <property type="nucleotide sequence ID" value="NZ_JBHSAT010000023.1"/>
</dbReference>
<dbReference type="Pfam" id="PF00440">
    <property type="entry name" value="TetR_N"/>
    <property type="match status" value="1"/>
</dbReference>
<protein>
    <submittedName>
        <fullName evidence="4">TetR/AcrR family transcriptional regulator</fullName>
    </submittedName>
</protein>
<evidence type="ECO:0000313" key="5">
    <source>
        <dbReference type="Proteomes" id="UP001595812"/>
    </source>
</evidence>
<gene>
    <name evidence="4" type="ORF">ACFOSX_14855</name>
</gene>
<dbReference type="SUPFAM" id="SSF46689">
    <property type="entry name" value="Homeodomain-like"/>
    <property type="match status" value="1"/>
</dbReference>
<reference evidence="5" key="1">
    <citation type="journal article" date="2019" name="Int. J. Syst. Evol. Microbiol.">
        <title>The Global Catalogue of Microorganisms (GCM) 10K type strain sequencing project: providing services to taxonomists for standard genome sequencing and annotation.</title>
        <authorList>
            <consortium name="The Broad Institute Genomics Platform"/>
            <consortium name="The Broad Institute Genome Sequencing Center for Infectious Disease"/>
            <person name="Wu L."/>
            <person name="Ma J."/>
        </authorList>
    </citation>
    <scope>NUCLEOTIDE SEQUENCE [LARGE SCALE GENOMIC DNA]</scope>
    <source>
        <strain evidence="5">CECT 8979</strain>
    </source>
</reference>
<dbReference type="Gene3D" id="1.10.357.10">
    <property type="entry name" value="Tetracycline Repressor, domain 2"/>
    <property type="match status" value="1"/>
</dbReference>
<accession>A0ABV8AKF6</accession>
<dbReference type="InterPro" id="IPR009057">
    <property type="entry name" value="Homeodomain-like_sf"/>
</dbReference>
<evidence type="ECO:0000313" key="4">
    <source>
        <dbReference type="EMBL" id="MFC3878518.1"/>
    </source>
</evidence>
<evidence type="ECO:0000256" key="1">
    <source>
        <dbReference type="ARBA" id="ARBA00023125"/>
    </source>
</evidence>
<dbReference type="InterPro" id="IPR001647">
    <property type="entry name" value="HTH_TetR"/>
</dbReference>
<evidence type="ECO:0000259" key="3">
    <source>
        <dbReference type="PROSITE" id="PS50977"/>
    </source>
</evidence>
<feature type="domain" description="HTH tetR-type" evidence="3">
    <location>
        <begin position="22"/>
        <end position="82"/>
    </location>
</feature>
<keyword evidence="5" id="KW-1185">Reference proteome</keyword>
<comment type="caution">
    <text evidence="4">The sequence shown here is derived from an EMBL/GenBank/DDBJ whole genome shotgun (WGS) entry which is preliminary data.</text>
</comment>
<evidence type="ECO:0000256" key="2">
    <source>
        <dbReference type="PROSITE-ProRule" id="PRU00335"/>
    </source>
</evidence>
<dbReference type="PROSITE" id="PS50977">
    <property type="entry name" value="HTH_TETR_2"/>
    <property type="match status" value="1"/>
</dbReference>
<name>A0ABV8AKF6_9FLAO</name>
<feature type="DNA-binding region" description="H-T-H motif" evidence="2">
    <location>
        <begin position="45"/>
        <end position="64"/>
    </location>
</feature>
<organism evidence="4 5">
    <name type="scientific">Winogradskyella maritima</name>
    <dbReference type="NCBI Taxonomy" id="1517766"/>
    <lineage>
        <taxon>Bacteria</taxon>
        <taxon>Pseudomonadati</taxon>
        <taxon>Bacteroidota</taxon>
        <taxon>Flavobacteriia</taxon>
        <taxon>Flavobacteriales</taxon>
        <taxon>Flavobacteriaceae</taxon>
        <taxon>Winogradskyella</taxon>
    </lineage>
</organism>
<dbReference type="EMBL" id="JBHSAT010000023">
    <property type="protein sequence ID" value="MFC3878518.1"/>
    <property type="molecule type" value="Genomic_DNA"/>
</dbReference>
<dbReference type="Proteomes" id="UP001595812">
    <property type="component" value="Unassembled WGS sequence"/>
</dbReference>
<sequence>MQNLPVHITIDSALYTKDPNSSKLGQNIVSHSIDMIDELGFEAFTFKKLGTRIGSNESSIYRYFESKHVLLVYLISWYWSWVEYTMVFSTSNIASPVERLEKCIYILTRKIDKDNDFSYINEINLGNIIISESSKAYHTKAVDKENKLGYFKTYKRVVQRVSDIVLEINPTYDFPHMLISTVIEGAHQQRYFSEHLPSLTDVKKGKDTVVNFYTHLVFRAIT</sequence>
<proteinExistence type="predicted"/>
<keyword evidence="1 2" id="KW-0238">DNA-binding</keyword>